<name>A0AA38YWE5_VITRO</name>
<dbReference type="PANTHER" id="PTHR38926">
    <property type="entry name" value="F-BOX DOMAIN CONTAINING PROTEIN, EXPRESSED"/>
    <property type="match status" value="1"/>
</dbReference>
<evidence type="ECO:0000313" key="2">
    <source>
        <dbReference type="Proteomes" id="UP001168098"/>
    </source>
</evidence>
<dbReference type="PANTHER" id="PTHR38926:SF70">
    <property type="entry name" value="F-BOX DOMAIN-CONTAINING PROTEIN"/>
    <property type="match status" value="1"/>
</dbReference>
<dbReference type="EMBL" id="JARBHA010000017">
    <property type="protein sequence ID" value="KAJ9677758.1"/>
    <property type="molecule type" value="Genomic_DNA"/>
</dbReference>
<organism evidence="1 2">
    <name type="scientific">Vitis rotundifolia</name>
    <name type="common">Muscadine grape</name>
    <dbReference type="NCBI Taxonomy" id="103349"/>
    <lineage>
        <taxon>Eukaryota</taxon>
        <taxon>Viridiplantae</taxon>
        <taxon>Streptophyta</taxon>
        <taxon>Embryophyta</taxon>
        <taxon>Tracheophyta</taxon>
        <taxon>Spermatophyta</taxon>
        <taxon>Magnoliopsida</taxon>
        <taxon>eudicotyledons</taxon>
        <taxon>Gunneridae</taxon>
        <taxon>Pentapetalae</taxon>
        <taxon>rosids</taxon>
        <taxon>Vitales</taxon>
        <taxon>Vitaceae</taxon>
        <taxon>Viteae</taxon>
        <taxon>Vitis</taxon>
    </lineage>
</organism>
<sequence>MLEILIRRSYGSLRKLCVFGLQNDRLLSFIAEHAGSFQTPQLIRSEISDSLAEEIAERFSILTFSDVSCCNKTGSRALEAVGKNCNSLVGLCWNMHPLTTAGKFPQDEEAHAIATTMPDTKGVLEILSCCPELELLDLRGCRHVELNVKFLKEKLPKLLRMDALG</sequence>
<gene>
    <name evidence="1" type="ORF">PVL29_022631</name>
</gene>
<protein>
    <submittedName>
        <fullName evidence="1">Uncharacterized protein</fullName>
    </submittedName>
</protein>
<dbReference type="InterPro" id="IPR032675">
    <property type="entry name" value="LRR_dom_sf"/>
</dbReference>
<accession>A0AA38YWE5</accession>
<keyword evidence="2" id="KW-1185">Reference proteome</keyword>
<reference evidence="1 2" key="1">
    <citation type="journal article" date="2023" name="BMC Biotechnol.">
        <title>Vitis rotundifolia cv Carlos genome sequencing.</title>
        <authorList>
            <person name="Huff M."/>
            <person name="Hulse-Kemp A."/>
            <person name="Scheffler B."/>
            <person name="Youngblood R."/>
            <person name="Simpson S."/>
            <person name="Babiker E."/>
            <person name="Staton M."/>
        </authorList>
    </citation>
    <scope>NUCLEOTIDE SEQUENCE [LARGE SCALE GENOMIC DNA]</scope>
    <source>
        <tissue evidence="1">Leaf</tissue>
    </source>
</reference>
<proteinExistence type="predicted"/>
<dbReference type="Gene3D" id="3.80.10.10">
    <property type="entry name" value="Ribonuclease Inhibitor"/>
    <property type="match status" value="1"/>
</dbReference>
<dbReference type="AlphaFoldDB" id="A0AA38YWE5"/>
<dbReference type="Proteomes" id="UP001168098">
    <property type="component" value="Unassembled WGS sequence"/>
</dbReference>
<evidence type="ECO:0000313" key="1">
    <source>
        <dbReference type="EMBL" id="KAJ9677758.1"/>
    </source>
</evidence>
<dbReference type="SUPFAM" id="SSF52047">
    <property type="entry name" value="RNI-like"/>
    <property type="match status" value="1"/>
</dbReference>
<comment type="caution">
    <text evidence="1">The sequence shown here is derived from an EMBL/GenBank/DDBJ whole genome shotgun (WGS) entry which is preliminary data.</text>
</comment>